<proteinExistence type="inferred from homology"/>
<feature type="region of interest" description="Disordered" evidence="10">
    <location>
        <begin position="2953"/>
        <end position="2976"/>
    </location>
</feature>
<accession>A0AAV1N447</accession>
<dbReference type="PANTHER" id="PTHR22591:SF3">
    <property type="entry name" value="XIN ACTIN-BINDING REPEAT-CONTAINING 2B"/>
    <property type="match status" value="1"/>
</dbReference>
<evidence type="ECO:0000256" key="3">
    <source>
        <dbReference type="ARBA" id="ARBA00022737"/>
    </source>
</evidence>
<feature type="compositionally biased region" description="Polar residues" evidence="10">
    <location>
        <begin position="2962"/>
        <end position="2976"/>
    </location>
</feature>
<feature type="repeat" description="Xin" evidence="9">
    <location>
        <begin position="1115"/>
        <end position="1130"/>
    </location>
</feature>
<gene>
    <name evidence="12" type="ORF">FSCOSCO3_A018284</name>
</gene>
<evidence type="ECO:0000256" key="2">
    <source>
        <dbReference type="ARBA" id="ARBA00022723"/>
    </source>
</evidence>
<feature type="repeat" description="Xin" evidence="9">
    <location>
        <begin position="1157"/>
        <end position="1172"/>
    </location>
</feature>
<sequence length="3527" mass="398413">MYQAAVSKQADNTIYSGVMEESEVCSLPGGLASVRKQFETQETATSHATQFHFHHRTVQETSNSEVTVSSSRQVIPGSQQLNFNQDMMVSYSDNNLESSHENHEDEEEDFSRYTTKELRAHFERTIEEAAAHKPVKIGRDINRSKWCSNVTQNNTVTSEVYEASTTEASEDTMAAVMDYEDFPPPPAEDSDYLPPPPPDLLQMPSESQDMPEYHYSPEPAEPENSSKYPVNKEAYFKQKRANELKRLYKHIHPEVRKNIEKDYFNDFNETENNQLESQEYMYEDGGGSPDDMNDEEYEEWEEILPGDVQAMRWMFENKPLDTIKNEIPDEDEDNKKITEQEIILGKDVRRTAWMFETKPMDKVGSKNTNSTEYKNKFNKFDKGDVRAAAWLFETQTMDTLNKMHKEEDLTKEVVFTEEDGNATIYMIDNKCMESLGHTETIDESHLLSLRSVLEEINGEVKTVTSTFDTQFKCIIMGQASQMLEIKSVRKIETELENSIASRWLFDTQPLDMTNQEPASLKLVCSLSMEDSNKGDWGRWLFEIKTLNSLNEWECSTTETQEIVGADVRKHCLVFETQPMDSLKDDTNARSQSIEEIIGGNVRSARNFFESSPQTERKIGPEVGKLKKTILNEEMKGDVRHQKWRFESQPLEHIREEKKEVIRTVNVEDDLTQDDGTSCRADVRKNCWVFETQPMDTLKDDSNTRPLTKEDIIAGNVRSAKHYFETIPAEELKELAEVGKLKKTAALDEERGDVRHQKWRFESQPLEQIREEKKEVIRTIDLEEIDKVDVSNYKYFFESTDLNRMDESQKIFIEGVTSGSVQSNKNLFETTPLYAMQDSSGHFHKVKTVRREEVVKGDVTTYKWMFETRPIDQFDESINNYQIIKGISKQEIESGDVKTAKWLFETQPLDGIKYFSNIEDEEIVSTNIDVVKGDVKTCKWLFETKPMDVLYERVDLKGENESEEILKGDVKTCTWLFETQALDTIHDETETILTCTANQEDIRGKDVRMACFLFETEKLEDLTGEESGSFKRVTEIDFASGDVSRMKYIFENQTSDIMTSTSEEVMQTLKRVQTEDIQKGNVVNCKWRFENQSIDTIRDSQEESMSSHTVNDIQGGDVDKGRFIFETFSLDQIKEVSSETDTELMNMQRIVRDEDEKGDVRNYTMMFETQPLYAIQDKEGHYHEVTTVTSEEVTRGDVFGTRWLFETKPLDAIRDTDEVYIIKSVTQQDVQKGDVTSAKWKFETQPLDRISEEDKALIKTVDDIQGGNVRVNKHCFESDALSQESVRTVNVSEIQKGDVTTAKWRFETQSIDKIRSMSSENLIETVKQEEVAKGDVKHSVWLFEKNPLDHIKEVDEAEDTTVNQEEIPKADVKTTTWLFETTPFDDFNETKIEKTEILGKSVRGTLDELYSQKMVKSKGILIETDEIGDVRMAKYQLMNKQSPQIQREEVITGDLHSIMMNLLNTQDRKETQIVIDSEEKGNISSTVEQLFNQERDSSIEREEILRGDIQEALNNLFNKDGSAKHGILIQEDEKGDVQMSLYSLLNKQESVSVEKEDIVRGDVRSALQRLSTTDKLDPTVKITVDDTEKGNVNFYSTCIESGALDYLKQLHVEPDETLPDSDEKEKIVGGDIKGTKLILGRNQTQIERTVEDVVPGDVHNTVKAFMSEPTISLENLQKEEIIKGDLRATLNSLSESVNQTVVVEKEEVVKGNIPNALQCLERAQKRYKEVEKQDIVPGNIKGALRSLEKSASSRVEAVVEDLVSGDVKATLKSLEVAKQTVRGVEKEEIVRGDIHTAMQNLHDASSETRKCQQEMDVQGDVRGTIQLLLEPSTCPKMQRSESLEDVKGDVKMSIKSLYDTQEQTQLEKEEVIKGDVKGTIKSLLETAQRETSKVKHGAYRRVKVKQRPVKNLNVDAQRNIQKIKTATSVETSKENHSLSNETEIVQTKSCSVEQSTHQSKTVVEHKTITQNHGIKTLKTEFRNLKSSPKGMIKADKTKVKTGVYILKPEVPEPDLPLPPPPPPVVDTDLLPPPPTPPPPFVDSDIDHLPLPPPPLTSEQDFLPPPPSQQELESMPAQPIHPSPAKAKKMTVKKVKAPVLHPVPKLEHKVEFSKTQQVTSETVVEMSQNQSETTMHTSKTISCEIPPPPESPRPLNKVYISPVKFTPPPSPPPFMRGKMSKFNTPLIKAEGKFRMLKEDNTPPTTPTPTYIHDSVTAALEMLSTKDAEQQNNNTFEITQAKAENTALNVHSDCLSCDLSKQVVVSNSTQSNVSASHERFLTDSTIISSAKQQMVSNETSKVVSVQKTSSVSTVKQQMHTTTQKIVSVSSEHSAQSVMTDKVQTSITDVAADRKTDLKNQKTKKSTITEDKKEDEMLMCSEKSPVQIVKAETTVTTQENLNSGKSQSENKRTKDVTATELPNAITCNQPSKKENITLDKNVKTSKSPQRDDKTNTDHSPTESQEKVSNQPMQTEKAVASANEKTGKSNKKVKKNKQEKQVDIKMSDESKKQVEVKGATEVKVISESKEEKTEVKQGIKKVTPTPVAATQSVSGSQPETPTPAKKKKRSKKSKGGARSGQGKDISTESKTNVIETKTATSEKSHQTQETLAVTQIHEIVKEENIQVKKEVITTESKDDQNSQQQKAVQKHLKGSQKKKGVTVIQQSAEEPPEESKDVPEESRDVPITVTGEESQRRQVQDLISHITEIQTISEKNNSQSVKTLLNTLTDCLVSPESKYELKNSTQKNEETLLHEEKLEETKLMNLKDNEMIDKHECEAVSEKSVSGRATPRISKISIGSAKIENQTKKKTTHERKKEEVSQSKSIDLRAPSPSLRMRSPSPTFITIESTRRTDSPQRVTPSPTLFHRPPTPPTPPPRKCDTPTSRLTRITPSPTFDRAENLARLKDTTTKLSRGVTPPPLLPPQQISEKKSEIVESPASFHRQIKIESQVVEAFSTSSTTKNSSSEGVQQADSNSANVEKDSANISESLNANETQCKSETNMLLAFSTSSTTKNSSSEEVQPADSNSANIEKDSANISESLNANETQCKSETNMLLGQNVPEVTEDSGTSDLSSASVKEKREFFEECPKAEINKTHVRKEPIVIAERLGPDMEDFEEENKNKEKEELPRADLSSLVNKFESAVEKISIRKERIPLAEQLQNDIESTDNDKENSDFLGQEMPIFDIEAIKTVFELGEQSSSFTEEKKDQEEAVSSLSETIVDTSKQESPQETKKGSRQGTPLPPQKNEVETLPAFTETKSITEHYSDVDEFGNKVTGTRTAVTKHSESVSTQQVPFSYADAVKRKAAPVKQTETYDDDDATENLLRNFHKTWTESETVFKSLGYTVSEETTSQIVSHQTKIVSDSSSEVRALRMDKKKYHKSCFCCEHCRSKLSLGNYVSLHGHFYCLHHYKQLLKSKGNYNNGLGQKPPAGSGGPIPSDEKLEWRYSMSSLSSVDRDKTHSGQNEMTKTFDENKSHSNKISVVWPPQADSPKKAFKIEEDIQLTKPQWPPLDNSPQSPKHQHRKAVPRSVL</sequence>
<keyword evidence="5" id="KW-0965">Cell junction</keyword>
<feature type="compositionally biased region" description="Polar residues" evidence="10">
    <location>
        <begin position="3207"/>
        <end position="3218"/>
    </location>
</feature>
<feature type="repeat" description="Xin" evidence="9">
    <location>
        <begin position="1296"/>
        <end position="1311"/>
    </location>
</feature>
<dbReference type="SUPFAM" id="SSF57716">
    <property type="entry name" value="Glucocorticoid receptor-like (DNA-binding domain)"/>
    <property type="match status" value="1"/>
</dbReference>
<evidence type="ECO:0000256" key="9">
    <source>
        <dbReference type="PROSITE-ProRule" id="PRU00721"/>
    </source>
</evidence>
<feature type="region of interest" description="Disordered" evidence="10">
    <location>
        <begin position="2008"/>
        <end position="2076"/>
    </location>
</feature>
<keyword evidence="3" id="KW-0677">Repeat</keyword>
<evidence type="ECO:0000256" key="1">
    <source>
        <dbReference type="ARBA" id="ARBA00004282"/>
    </source>
</evidence>
<keyword evidence="7 9" id="KW-0009">Actin-binding</keyword>
<feature type="region of interest" description="Disordered" evidence="10">
    <location>
        <begin position="2354"/>
        <end position="2375"/>
    </location>
</feature>
<feature type="compositionally biased region" description="Basic and acidic residues" evidence="10">
    <location>
        <begin position="2427"/>
        <end position="2461"/>
    </location>
</feature>
<keyword evidence="4 8" id="KW-0862">Zinc</keyword>
<dbReference type="Pfam" id="PF08043">
    <property type="entry name" value="Xin"/>
    <property type="match status" value="12"/>
</dbReference>
<feature type="compositionally biased region" description="Basic and acidic residues" evidence="10">
    <location>
        <begin position="3219"/>
        <end position="3229"/>
    </location>
</feature>
<dbReference type="InterPro" id="IPR001781">
    <property type="entry name" value="Znf_LIM"/>
</dbReference>
<keyword evidence="13" id="KW-1185">Reference proteome</keyword>
<feature type="region of interest" description="Disordered" evidence="10">
    <location>
        <begin position="3004"/>
        <end position="3026"/>
    </location>
</feature>
<dbReference type="EMBL" id="CAWUFR010000015">
    <property type="protein sequence ID" value="CAK6954126.1"/>
    <property type="molecule type" value="Genomic_DNA"/>
</dbReference>
<dbReference type="GO" id="GO:0001725">
    <property type="term" value="C:stress fiber"/>
    <property type="evidence" value="ECO:0007669"/>
    <property type="project" value="TreeGrafter"/>
</dbReference>
<feature type="repeat" description="Xin" evidence="9">
    <location>
        <begin position="818"/>
        <end position="833"/>
    </location>
</feature>
<feature type="compositionally biased region" description="Low complexity" evidence="10">
    <location>
        <begin position="3004"/>
        <end position="3013"/>
    </location>
</feature>
<feature type="repeat" description="Xin" evidence="9">
    <location>
        <begin position="1369"/>
        <end position="1384"/>
    </location>
</feature>
<evidence type="ECO:0000313" key="13">
    <source>
        <dbReference type="Proteomes" id="UP001314229"/>
    </source>
</evidence>
<dbReference type="PANTHER" id="PTHR22591">
    <property type="entry name" value="XIN"/>
    <property type="match status" value="1"/>
</dbReference>
<dbReference type="GO" id="GO:0046872">
    <property type="term" value="F:metal ion binding"/>
    <property type="evidence" value="ECO:0007669"/>
    <property type="project" value="UniProtKB-KW"/>
</dbReference>
<feature type="repeat" description="Xin" evidence="9">
    <location>
        <begin position="680"/>
        <end position="695"/>
    </location>
</feature>
<dbReference type="GO" id="GO:0051015">
    <property type="term" value="F:actin filament binding"/>
    <property type="evidence" value="ECO:0007669"/>
    <property type="project" value="TreeGrafter"/>
</dbReference>
<dbReference type="Pfam" id="PF00412">
    <property type="entry name" value="LIM"/>
    <property type="match status" value="1"/>
</dbReference>
<name>A0AAV1N447_SCOSC</name>
<feature type="compositionally biased region" description="Pro residues" evidence="10">
    <location>
        <begin position="182"/>
        <end position="199"/>
    </location>
</feature>
<feature type="region of interest" description="Disordered" evidence="10">
    <location>
        <begin position="3193"/>
        <end position="3258"/>
    </location>
</feature>
<evidence type="ECO:0000256" key="7">
    <source>
        <dbReference type="ARBA" id="ARBA00023203"/>
    </source>
</evidence>
<evidence type="ECO:0000256" key="10">
    <source>
        <dbReference type="SAM" id="MobiDB-lite"/>
    </source>
</evidence>
<feature type="compositionally biased region" description="Basic residues" evidence="10">
    <location>
        <begin position="2559"/>
        <end position="2570"/>
    </location>
</feature>
<feature type="region of interest" description="Disordered" evidence="10">
    <location>
        <begin position="2774"/>
        <end position="2887"/>
    </location>
</feature>
<organism evidence="12 13">
    <name type="scientific">Scomber scombrus</name>
    <name type="common">Atlantic mackerel</name>
    <name type="synonym">Scomber vernalis</name>
    <dbReference type="NCBI Taxonomy" id="13677"/>
    <lineage>
        <taxon>Eukaryota</taxon>
        <taxon>Metazoa</taxon>
        <taxon>Chordata</taxon>
        <taxon>Craniata</taxon>
        <taxon>Vertebrata</taxon>
        <taxon>Euteleostomi</taxon>
        <taxon>Actinopterygii</taxon>
        <taxon>Neopterygii</taxon>
        <taxon>Teleostei</taxon>
        <taxon>Neoteleostei</taxon>
        <taxon>Acanthomorphata</taxon>
        <taxon>Pelagiaria</taxon>
        <taxon>Scombriformes</taxon>
        <taxon>Scombridae</taxon>
        <taxon>Scomber</taxon>
    </lineage>
</organism>
<feature type="compositionally biased region" description="Polar residues" evidence="10">
    <location>
        <begin position="2583"/>
        <end position="2594"/>
    </location>
</feature>
<feature type="repeat" description="Xin" evidence="9">
    <location>
        <begin position="967"/>
        <end position="982"/>
    </location>
</feature>
<feature type="repeat" description="Xin" evidence="9">
    <location>
        <begin position="346"/>
        <end position="361"/>
    </location>
</feature>
<feature type="compositionally biased region" description="Basic and acidic residues" evidence="10">
    <location>
        <begin position="2404"/>
        <end position="2413"/>
    </location>
</feature>
<feature type="repeat" description="Xin" evidence="9">
    <location>
        <begin position="856"/>
        <end position="871"/>
    </location>
</feature>
<feature type="domain" description="LIM zinc-binding" evidence="11">
    <location>
        <begin position="3348"/>
        <end position="3412"/>
    </location>
</feature>
<feature type="compositionally biased region" description="Basic and acidic residues" evidence="10">
    <location>
        <begin position="3486"/>
        <end position="3495"/>
    </location>
</feature>
<feature type="region of interest" description="Disordered" evidence="10">
    <location>
        <begin position="3449"/>
        <end position="3527"/>
    </location>
</feature>
<feature type="repeat" description="Xin" evidence="9">
    <location>
        <begin position="894"/>
        <end position="909"/>
    </location>
</feature>
<feature type="repeat" description="Xin" evidence="9">
    <location>
        <begin position="1232"/>
        <end position="1247"/>
    </location>
</feature>
<feature type="compositionally biased region" description="Basic and acidic residues" evidence="10">
    <location>
        <begin position="2668"/>
        <end position="2679"/>
    </location>
</feature>
<feature type="compositionally biased region" description="Low complexity" evidence="10">
    <location>
        <begin position="2824"/>
        <end position="2837"/>
    </location>
</feature>
<comment type="subcellular location">
    <subcellularLocation>
        <location evidence="1">Cell junction</location>
    </subcellularLocation>
</comment>
<comment type="domain">
    <text evidence="9">Xin repeats bind F-actin.</text>
</comment>
<feature type="compositionally biased region" description="Basic and acidic residues" evidence="10">
    <location>
        <begin position="2363"/>
        <end position="2372"/>
    </location>
</feature>
<feature type="repeat" description="Xin" evidence="9">
    <location>
        <begin position="751"/>
        <end position="766"/>
    </location>
</feature>
<feature type="region of interest" description="Disordered" evidence="10">
    <location>
        <begin position="180"/>
        <end position="227"/>
    </location>
</feature>
<feature type="repeat" description="Xin" evidence="9">
    <location>
        <begin position="383"/>
        <end position="398"/>
    </location>
</feature>
<feature type="repeat" description="Xin" evidence="9">
    <location>
        <begin position="932"/>
        <end position="947"/>
    </location>
</feature>
<feature type="region of interest" description="Disordered" evidence="10">
    <location>
        <begin position="2126"/>
        <end position="2151"/>
    </location>
</feature>
<dbReference type="PROSITE" id="PS50023">
    <property type="entry name" value="LIM_DOMAIN_2"/>
    <property type="match status" value="1"/>
</dbReference>
<feature type="repeat" description="Xin" evidence="9">
    <location>
        <begin position="714"/>
        <end position="729"/>
    </location>
</feature>
<protein>
    <submittedName>
        <fullName evidence="12">Xin actin-binding repeat-containing protein 2</fullName>
    </submittedName>
</protein>
<feature type="repeat" description="Xin" evidence="9">
    <location>
        <begin position="636"/>
        <end position="651"/>
    </location>
</feature>
<dbReference type="PROSITE" id="PS51389">
    <property type="entry name" value="XIN"/>
    <property type="match status" value="21"/>
</dbReference>
<feature type="repeat" description="Xin" evidence="9">
    <location>
        <begin position="1195"/>
        <end position="1210"/>
    </location>
</feature>
<evidence type="ECO:0000259" key="11">
    <source>
        <dbReference type="PROSITE" id="PS50023"/>
    </source>
</evidence>
<evidence type="ECO:0000256" key="5">
    <source>
        <dbReference type="ARBA" id="ARBA00022949"/>
    </source>
</evidence>
<comment type="caution">
    <text evidence="12">The sequence shown here is derived from an EMBL/GenBank/DDBJ whole genome shotgun (WGS) entry which is preliminary data.</text>
</comment>
<dbReference type="GO" id="GO:0007015">
    <property type="term" value="P:actin filament organization"/>
    <property type="evidence" value="ECO:0007669"/>
    <property type="project" value="TreeGrafter"/>
</dbReference>
<feature type="compositionally biased region" description="Basic and acidic residues" evidence="10">
    <location>
        <begin position="2613"/>
        <end position="2635"/>
    </location>
</feature>
<dbReference type="Gene3D" id="2.10.110.10">
    <property type="entry name" value="Cysteine Rich Protein"/>
    <property type="match status" value="1"/>
</dbReference>
<dbReference type="Proteomes" id="UP001314229">
    <property type="component" value="Unassembled WGS sequence"/>
</dbReference>
<feature type="compositionally biased region" description="Basic residues" evidence="10">
    <location>
        <begin position="2643"/>
        <end position="2655"/>
    </location>
</feature>
<keyword evidence="2 8" id="KW-0479">Metal-binding</keyword>
<feature type="compositionally biased region" description="Basic residues" evidence="10">
    <location>
        <begin position="3515"/>
        <end position="3527"/>
    </location>
</feature>
<feature type="compositionally biased region" description="Polar residues" evidence="10">
    <location>
        <begin position="2389"/>
        <end position="2403"/>
    </location>
</feature>
<feature type="repeat" description="Xin" evidence="9">
    <location>
        <begin position="1333"/>
        <end position="1348"/>
    </location>
</feature>
<feature type="repeat" description="Xin" evidence="9">
    <location>
        <begin position="306"/>
        <end position="321"/>
    </location>
</feature>
<dbReference type="InterPro" id="IPR012510">
    <property type="entry name" value="Actin-binding_Xin_repeat"/>
</dbReference>
<keyword evidence="6 8" id="KW-0440">LIM domain</keyword>
<feature type="compositionally biased region" description="Polar residues" evidence="10">
    <location>
        <begin position="2126"/>
        <end position="2139"/>
    </location>
</feature>
<evidence type="ECO:0000256" key="8">
    <source>
        <dbReference type="PROSITE-ProRule" id="PRU00125"/>
    </source>
</evidence>
<evidence type="ECO:0000256" key="6">
    <source>
        <dbReference type="ARBA" id="ARBA00023038"/>
    </source>
</evidence>
<feature type="region of interest" description="Disordered" evidence="10">
    <location>
        <begin position="2389"/>
        <end position="2691"/>
    </location>
</feature>
<dbReference type="InterPro" id="IPR030072">
    <property type="entry name" value="XIRP1/XIRP2"/>
</dbReference>
<feature type="compositionally biased region" description="Pro residues" evidence="10">
    <location>
        <begin position="2012"/>
        <end position="2039"/>
    </location>
</feature>
<evidence type="ECO:0000313" key="12">
    <source>
        <dbReference type="EMBL" id="CAK6954126.1"/>
    </source>
</evidence>
<comment type="similarity">
    <text evidence="9">Belongs to the Xin family.</text>
</comment>
<reference evidence="12 13" key="1">
    <citation type="submission" date="2024-01" db="EMBL/GenBank/DDBJ databases">
        <authorList>
            <person name="Alioto T."/>
            <person name="Alioto T."/>
            <person name="Gomez Garrido J."/>
        </authorList>
    </citation>
    <scope>NUCLEOTIDE SEQUENCE [LARGE SCALE GENOMIC DNA]</scope>
</reference>
<dbReference type="GO" id="GO:0005925">
    <property type="term" value="C:focal adhesion"/>
    <property type="evidence" value="ECO:0007669"/>
    <property type="project" value="TreeGrafter"/>
</dbReference>
<evidence type="ECO:0000256" key="4">
    <source>
        <dbReference type="ARBA" id="ARBA00022833"/>
    </source>
</evidence>
<feature type="repeat" description="Xin" evidence="9">
    <location>
        <begin position="1079"/>
        <end position="1094"/>
    </location>
</feature>
<feature type="compositionally biased region" description="Basic and acidic residues" evidence="10">
    <location>
        <begin position="2491"/>
        <end position="2532"/>
    </location>
</feature>
<feature type="compositionally biased region" description="Polar residues" evidence="10">
    <location>
        <begin position="2543"/>
        <end position="2554"/>
    </location>
</feature>
<dbReference type="SMART" id="SM00132">
    <property type="entry name" value="LIM"/>
    <property type="match status" value="1"/>
</dbReference>
<feature type="repeat" description="Xin" evidence="9">
    <location>
        <begin position="1040"/>
        <end position="1055"/>
    </location>
</feature>